<reference evidence="1 2" key="1">
    <citation type="submission" date="2019-01" db="EMBL/GenBank/DDBJ databases">
        <authorList>
            <person name="Chen W.-M."/>
        </authorList>
    </citation>
    <scope>NUCLEOTIDE SEQUENCE [LARGE SCALE GENOMIC DNA]</scope>
    <source>
        <strain evidence="1 2">FSY-15</strain>
    </source>
</reference>
<organism evidence="1 2">
    <name type="scientific">Sandaracinomonas limnophila</name>
    <dbReference type="NCBI Taxonomy" id="1862386"/>
    <lineage>
        <taxon>Bacteria</taxon>
        <taxon>Pseudomonadati</taxon>
        <taxon>Bacteroidota</taxon>
        <taxon>Cytophagia</taxon>
        <taxon>Cytophagales</taxon>
        <taxon>Flectobacillaceae</taxon>
        <taxon>Sandaracinomonas</taxon>
    </lineage>
</organism>
<dbReference type="PANTHER" id="PTHR38471">
    <property type="entry name" value="FOUR HELIX BUNDLE PROTEIN"/>
    <property type="match status" value="1"/>
</dbReference>
<dbReference type="EMBL" id="SACY01000002">
    <property type="protein sequence ID" value="RVU25624.1"/>
    <property type="molecule type" value="Genomic_DNA"/>
</dbReference>
<gene>
    <name evidence="1" type="ORF">EOJ36_04180</name>
</gene>
<sequence length="118" mass="13562">MKQNIIKDKSILFAVEIVRYCQLLIQNKEYVISGQLKKSGTSIGAQIREAEHAQSTADFIHKMSIAQKEANETIYWLEILEIVEKVEKERIENLNKSVIELLKIITSIIKSCKQSKNN</sequence>
<dbReference type="SUPFAM" id="SSF158446">
    <property type="entry name" value="IVS-encoded protein-like"/>
    <property type="match status" value="1"/>
</dbReference>
<dbReference type="InterPro" id="IPR036583">
    <property type="entry name" value="23S_rRNA_IVS_sf"/>
</dbReference>
<dbReference type="NCBIfam" id="TIGR02436">
    <property type="entry name" value="four helix bundle protein"/>
    <property type="match status" value="1"/>
</dbReference>
<proteinExistence type="predicted"/>
<dbReference type="Gene3D" id="1.20.1440.60">
    <property type="entry name" value="23S rRNA-intervening sequence"/>
    <property type="match status" value="1"/>
</dbReference>
<dbReference type="InterPro" id="IPR012657">
    <property type="entry name" value="23S_rRNA-intervening_sequence"/>
</dbReference>
<accession>A0A437PTP4</accession>
<protein>
    <submittedName>
        <fullName evidence="1">Four helix bundle protein</fullName>
    </submittedName>
</protein>
<dbReference type="PIRSF" id="PIRSF035652">
    <property type="entry name" value="CHP02436"/>
    <property type="match status" value="1"/>
</dbReference>
<dbReference type="RefSeq" id="WP_127802777.1">
    <property type="nucleotide sequence ID" value="NZ_SACY01000002.1"/>
</dbReference>
<dbReference type="Pfam" id="PF05635">
    <property type="entry name" value="23S_rRNA_IVP"/>
    <property type="match status" value="1"/>
</dbReference>
<dbReference type="Proteomes" id="UP000282832">
    <property type="component" value="Unassembled WGS sequence"/>
</dbReference>
<dbReference type="AlphaFoldDB" id="A0A437PTP4"/>
<dbReference type="PANTHER" id="PTHR38471:SF2">
    <property type="entry name" value="FOUR HELIX BUNDLE PROTEIN"/>
    <property type="match status" value="1"/>
</dbReference>
<evidence type="ECO:0000313" key="1">
    <source>
        <dbReference type="EMBL" id="RVU25624.1"/>
    </source>
</evidence>
<comment type="caution">
    <text evidence="1">The sequence shown here is derived from an EMBL/GenBank/DDBJ whole genome shotgun (WGS) entry which is preliminary data.</text>
</comment>
<name>A0A437PTP4_9BACT</name>
<dbReference type="OrthoDB" id="285993at2"/>
<evidence type="ECO:0000313" key="2">
    <source>
        <dbReference type="Proteomes" id="UP000282832"/>
    </source>
</evidence>
<keyword evidence="2" id="KW-1185">Reference proteome</keyword>